<gene>
    <name evidence="10" type="ORF">SAMN02745885_00362</name>
</gene>
<dbReference type="SUPFAM" id="SSF56228">
    <property type="entry name" value="Aldehyde ferredoxin oxidoreductase, N-terminal domain"/>
    <property type="match status" value="1"/>
</dbReference>
<accession>A0A1T4M025</accession>
<evidence type="ECO:0000256" key="3">
    <source>
        <dbReference type="ARBA" id="ARBA00022485"/>
    </source>
</evidence>
<dbReference type="SUPFAM" id="SSF48310">
    <property type="entry name" value="Aldehyde ferredoxin oxidoreductase, C-terminal domains"/>
    <property type="match status" value="1"/>
</dbReference>
<evidence type="ECO:0000256" key="8">
    <source>
        <dbReference type="ARBA" id="ARBA00049934"/>
    </source>
</evidence>
<keyword evidence="5" id="KW-0560">Oxidoreductase</keyword>
<dbReference type="PANTHER" id="PTHR30038">
    <property type="entry name" value="ALDEHYDE FERREDOXIN OXIDOREDUCTASE"/>
    <property type="match status" value="1"/>
</dbReference>
<dbReference type="InterPro" id="IPR013984">
    <property type="entry name" value="Ald_Fedxn_OxRdtase_dom2"/>
</dbReference>
<feature type="domain" description="Aldehyde ferredoxin oxidoreductase N-terminal" evidence="9">
    <location>
        <begin position="1"/>
        <end position="206"/>
    </location>
</feature>
<dbReference type="InterPro" id="IPR013983">
    <property type="entry name" value="Ald_Fedxn_OxRdtase_N"/>
</dbReference>
<reference evidence="11" key="1">
    <citation type="submission" date="2017-02" db="EMBL/GenBank/DDBJ databases">
        <authorList>
            <person name="Varghese N."/>
            <person name="Submissions S."/>
        </authorList>
    </citation>
    <scope>NUCLEOTIDE SEQUENCE [LARGE SCALE GENOMIC DNA]</scope>
    <source>
        <strain evidence="11">DSM 16521</strain>
    </source>
</reference>
<dbReference type="OrthoDB" id="9763894at2"/>
<dbReference type="InterPro" id="IPR013985">
    <property type="entry name" value="Ald_Fedxn_OxRdtase_dom3"/>
</dbReference>
<evidence type="ECO:0000256" key="5">
    <source>
        <dbReference type="ARBA" id="ARBA00023002"/>
    </source>
</evidence>
<dbReference type="SMART" id="SM00790">
    <property type="entry name" value="AFOR_N"/>
    <property type="match status" value="1"/>
</dbReference>
<proteinExistence type="inferred from homology"/>
<dbReference type="RefSeq" id="WP_078664517.1">
    <property type="nucleotide sequence ID" value="NZ_FUXM01000003.1"/>
</dbReference>
<dbReference type="GO" id="GO:0046872">
    <property type="term" value="F:metal ion binding"/>
    <property type="evidence" value="ECO:0007669"/>
    <property type="project" value="UniProtKB-KW"/>
</dbReference>
<dbReference type="Proteomes" id="UP000189933">
    <property type="component" value="Unassembled WGS sequence"/>
</dbReference>
<evidence type="ECO:0000256" key="7">
    <source>
        <dbReference type="ARBA" id="ARBA00023014"/>
    </source>
</evidence>
<dbReference type="Pfam" id="PF02730">
    <property type="entry name" value="AFOR_N"/>
    <property type="match status" value="1"/>
</dbReference>
<keyword evidence="11" id="KW-1185">Reference proteome</keyword>
<keyword evidence="3" id="KW-0004">4Fe-4S</keyword>
<dbReference type="Gene3D" id="1.10.599.10">
    <property type="entry name" value="Aldehyde Ferredoxin Oxidoreductase Protein, subunit A, domain 3"/>
    <property type="match status" value="1"/>
</dbReference>
<dbReference type="GO" id="GO:0051539">
    <property type="term" value="F:4 iron, 4 sulfur cluster binding"/>
    <property type="evidence" value="ECO:0007669"/>
    <property type="project" value="UniProtKB-KW"/>
</dbReference>
<organism evidence="10 11">
    <name type="scientific">Carboxydocella sporoproducens DSM 16521</name>
    <dbReference type="NCBI Taxonomy" id="1121270"/>
    <lineage>
        <taxon>Bacteria</taxon>
        <taxon>Bacillati</taxon>
        <taxon>Bacillota</taxon>
        <taxon>Clostridia</taxon>
        <taxon>Eubacteriales</taxon>
        <taxon>Clostridiales Family XVI. Incertae Sedis</taxon>
        <taxon>Carboxydocella</taxon>
    </lineage>
</organism>
<keyword evidence="6" id="KW-0408">Iron</keyword>
<dbReference type="InterPro" id="IPR051919">
    <property type="entry name" value="W-dependent_AOR"/>
</dbReference>
<dbReference type="GO" id="GO:0016625">
    <property type="term" value="F:oxidoreductase activity, acting on the aldehyde or oxo group of donors, iron-sulfur protein as acceptor"/>
    <property type="evidence" value="ECO:0007669"/>
    <property type="project" value="InterPro"/>
</dbReference>
<dbReference type="InterPro" id="IPR001203">
    <property type="entry name" value="OxRdtase_Ald_Fedxn_C"/>
</dbReference>
<dbReference type="GO" id="GO:0009055">
    <property type="term" value="F:electron transfer activity"/>
    <property type="evidence" value="ECO:0007669"/>
    <property type="project" value="InterPro"/>
</dbReference>
<dbReference type="InterPro" id="IPR036021">
    <property type="entry name" value="Tungsten_al_ferr_oxy-like_C"/>
</dbReference>
<evidence type="ECO:0000313" key="10">
    <source>
        <dbReference type="EMBL" id="SJZ60339.1"/>
    </source>
</evidence>
<protein>
    <submittedName>
        <fullName evidence="10">Aldehyde:ferredoxin oxidoreductase</fullName>
    </submittedName>
</protein>
<keyword evidence="4" id="KW-0479">Metal-binding</keyword>
<evidence type="ECO:0000256" key="4">
    <source>
        <dbReference type="ARBA" id="ARBA00022723"/>
    </source>
</evidence>
<dbReference type="InterPro" id="IPR036503">
    <property type="entry name" value="Ald_Fedxn_OxRdtase_N_sf"/>
</dbReference>
<comment type="cofactor">
    <cofactor evidence="1">
        <name>[4Fe-4S] cluster</name>
        <dbReference type="ChEBI" id="CHEBI:49883"/>
    </cofactor>
</comment>
<dbReference type="Pfam" id="PF01314">
    <property type="entry name" value="AFOR_C"/>
    <property type="match status" value="1"/>
</dbReference>
<keyword evidence="7" id="KW-0411">Iron-sulfur</keyword>
<evidence type="ECO:0000256" key="6">
    <source>
        <dbReference type="ARBA" id="ARBA00023004"/>
    </source>
</evidence>
<dbReference type="EMBL" id="FUXM01000003">
    <property type="protein sequence ID" value="SJZ60339.1"/>
    <property type="molecule type" value="Genomic_DNA"/>
</dbReference>
<sequence>MDKLLRIDLGRQMIKEENLPEAWQKYGGRALTAAVLRAEVNPKVDPLSPGNKLVLAAGLLAGSGVPCSGRLSIGAKSPLTGTIKESNVGGTAAQRLARLGYRGIIIEGKAENGPAVLVVKGDGAVLELRPQLAGLGNYQTAARLLAEYGPEAAVISIGPVGELALPVASVAVTNREGLPSRHAGRGGMGAVMGSKGLKAIVLVGKDGVSRPAAQPEQFTAAMRAWSEGLIKGKKALTRFGTAMLVNVINGIGGLPTRNYRQGRFELAEKLSGEELEARATARGGRTAHACHRGCVIRCSNIYHDEQGQYLTSALEYETLCLLGSNLGIGDIDAVARFDRLCDDLGMDTMETGAALGVAMEGGLLAFGDTAGVEELLKEVGAGTVRGRLLGQGAATVGKVLGVKRVPAVKGQSLSAYDPRALKGTGVTYATSPMGADHTAGNCLPGRGGLDTKQAAGQVDLSRQLQIISAACDALGVCIFVGPTPDNVDPLAQQLTYFNGNTWHERDLLELGKEVLAMELEFNRQAGFGPEDDDLPAFFREEVLPETGTVFDLPQSQLAEVFSDFFRPGGSG</sequence>
<comment type="similarity">
    <text evidence="2">Belongs to the AOR/FOR family.</text>
</comment>
<evidence type="ECO:0000256" key="2">
    <source>
        <dbReference type="ARBA" id="ARBA00011032"/>
    </source>
</evidence>
<evidence type="ECO:0000256" key="1">
    <source>
        <dbReference type="ARBA" id="ARBA00001966"/>
    </source>
</evidence>
<evidence type="ECO:0000259" key="9">
    <source>
        <dbReference type="SMART" id="SM00790"/>
    </source>
</evidence>
<evidence type="ECO:0000313" key="11">
    <source>
        <dbReference type="Proteomes" id="UP000189933"/>
    </source>
</evidence>
<comment type="cofactor">
    <cofactor evidence="8">
        <name>tungstopterin</name>
        <dbReference type="ChEBI" id="CHEBI:30402"/>
    </cofactor>
</comment>
<dbReference type="AlphaFoldDB" id="A0A1T4M025"/>
<dbReference type="Gene3D" id="3.60.9.10">
    <property type="entry name" value="Aldehyde ferredoxin oxidoreductase, N-terminal domain"/>
    <property type="match status" value="1"/>
</dbReference>
<dbReference type="PANTHER" id="PTHR30038:SF0">
    <property type="entry name" value="TUNGSTEN-CONTAINING ALDEHYDE FERREDOXIN OXIDOREDUCTASE"/>
    <property type="match status" value="1"/>
</dbReference>
<name>A0A1T4M025_9FIRM</name>
<dbReference type="Gene3D" id="1.10.569.10">
    <property type="entry name" value="Aldehyde Ferredoxin Oxidoreductase Protein, subunit A, domain 2"/>
    <property type="match status" value="1"/>
</dbReference>